<dbReference type="Pfam" id="PF03641">
    <property type="entry name" value="Lysine_decarbox"/>
    <property type="match status" value="1"/>
</dbReference>
<evidence type="ECO:0000313" key="1">
    <source>
        <dbReference type="EMBL" id="QHT20263.1"/>
    </source>
</evidence>
<dbReference type="SUPFAM" id="SSF102405">
    <property type="entry name" value="MCP/YpsA-like"/>
    <property type="match status" value="1"/>
</dbReference>
<sequence>MSALNLSILVKRKDNIKNERRNVVTVFSGLSSDNTETGFSECSEVGKIVAEKGFDMVCAGASIGCQKNLITEALDHGGKVIAVTVPKFADELLPALQDNAIISNSPILSERKNIMKNLSTFGYIILPGGPGTFDELWEVIAEKTEGLGDGSSKNIVVINTEGFFNPVREQLRIMADTFRWDAYTKQVIFIDDIKDLSKLFDEYLGVIDGGRRRHKSHHTRYIKHKSRKTRTLKK</sequence>
<dbReference type="InterPro" id="IPR031100">
    <property type="entry name" value="LOG_fam"/>
</dbReference>
<accession>A0A6C0DVF9</accession>
<evidence type="ECO:0008006" key="2">
    <source>
        <dbReference type="Google" id="ProtNLM"/>
    </source>
</evidence>
<dbReference type="GO" id="GO:0016799">
    <property type="term" value="F:hydrolase activity, hydrolyzing N-glycosyl compounds"/>
    <property type="evidence" value="ECO:0007669"/>
    <property type="project" value="TreeGrafter"/>
</dbReference>
<name>A0A6C0DVF9_9ZZZZ</name>
<dbReference type="EMBL" id="MN739677">
    <property type="protein sequence ID" value="QHT20263.1"/>
    <property type="molecule type" value="Genomic_DNA"/>
</dbReference>
<dbReference type="PANTHER" id="PTHR31223:SF70">
    <property type="entry name" value="LOG FAMILY PROTEIN YJL055W"/>
    <property type="match status" value="1"/>
</dbReference>
<dbReference type="GO" id="GO:0005829">
    <property type="term" value="C:cytosol"/>
    <property type="evidence" value="ECO:0007669"/>
    <property type="project" value="TreeGrafter"/>
</dbReference>
<protein>
    <recommendedName>
        <fullName evidence="2">Cytokinin riboside 5'-monophosphate phosphoribohydrolase</fullName>
    </recommendedName>
</protein>
<reference evidence="1" key="1">
    <citation type="journal article" date="2020" name="Nature">
        <title>Giant virus diversity and host interactions through global metagenomics.</title>
        <authorList>
            <person name="Schulz F."/>
            <person name="Roux S."/>
            <person name="Paez-Espino D."/>
            <person name="Jungbluth S."/>
            <person name="Walsh D.A."/>
            <person name="Denef V.J."/>
            <person name="McMahon K.D."/>
            <person name="Konstantinidis K.T."/>
            <person name="Eloe-Fadrosh E.A."/>
            <person name="Kyrpides N.C."/>
            <person name="Woyke T."/>
        </authorList>
    </citation>
    <scope>NUCLEOTIDE SEQUENCE</scope>
    <source>
        <strain evidence="1">GVMAG-M-3300023174-60</strain>
    </source>
</reference>
<dbReference type="Gene3D" id="3.40.50.450">
    <property type="match status" value="1"/>
</dbReference>
<dbReference type="AlphaFoldDB" id="A0A6C0DVF9"/>
<proteinExistence type="predicted"/>
<dbReference type="PANTHER" id="PTHR31223">
    <property type="entry name" value="LOG FAMILY PROTEIN YJL055W"/>
    <property type="match status" value="1"/>
</dbReference>
<organism evidence="1">
    <name type="scientific">viral metagenome</name>
    <dbReference type="NCBI Taxonomy" id="1070528"/>
    <lineage>
        <taxon>unclassified sequences</taxon>
        <taxon>metagenomes</taxon>
        <taxon>organismal metagenomes</taxon>
    </lineage>
</organism>
<dbReference type="GO" id="GO:0009691">
    <property type="term" value="P:cytokinin biosynthetic process"/>
    <property type="evidence" value="ECO:0007669"/>
    <property type="project" value="TreeGrafter"/>
</dbReference>